<dbReference type="GO" id="GO:0005634">
    <property type="term" value="C:nucleus"/>
    <property type="evidence" value="ECO:0007669"/>
    <property type="project" value="TreeGrafter"/>
</dbReference>
<dbReference type="PANTHER" id="PTHR12181">
    <property type="entry name" value="LIPIN"/>
    <property type="match status" value="1"/>
</dbReference>
<accession>A0A6G3MH17</accession>
<dbReference type="PANTHER" id="PTHR12181:SF12">
    <property type="entry name" value="PHOSPHATIDATE PHOSPHATASE"/>
    <property type="match status" value="1"/>
</dbReference>
<name>A0A6G3MH17_HENSL</name>
<dbReference type="GO" id="GO:0032869">
    <property type="term" value="P:cellular response to insulin stimulus"/>
    <property type="evidence" value="ECO:0007669"/>
    <property type="project" value="TreeGrafter"/>
</dbReference>
<dbReference type="SMART" id="SM00775">
    <property type="entry name" value="LNS2"/>
    <property type="match status" value="1"/>
</dbReference>
<dbReference type="GO" id="GO:0003713">
    <property type="term" value="F:transcription coactivator activity"/>
    <property type="evidence" value="ECO:0007669"/>
    <property type="project" value="TreeGrafter"/>
</dbReference>
<dbReference type="GO" id="GO:0009062">
    <property type="term" value="P:fatty acid catabolic process"/>
    <property type="evidence" value="ECO:0007669"/>
    <property type="project" value="TreeGrafter"/>
</dbReference>
<dbReference type="InterPro" id="IPR026058">
    <property type="entry name" value="LIPIN"/>
</dbReference>
<dbReference type="GO" id="GO:0019432">
    <property type="term" value="P:triglyceride biosynthetic process"/>
    <property type="evidence" value="ECO:0007669"/>
    <property type="project" value="TreeGrafter"/>
</dbReference>
<dbReference type="EMBL" id="GHBP01003229">
    <property type="protein sequence ID" value="NDJ93325.1"/>
    <property type="molecule type" value="Transcribed_RNA"/>
</dbReference>
<proteinExistence type="predicted"/>
<feature type="domain" description="LNS2/PITP" evidence="1">
    <location>
        <begin position="2"/>
        <end position="89"/>
    </location>
</feature>
<dbReference type="GO" id="GO:0008195">
    <property type="term" value="F:phosphatidate phosphatase activity"/>
    <property type="evidence" value="ECO:0007669"/>
    <property type="project" value="TreeGrafter"/>
</dbReference>
<evidence type="ECO:0000259" key="1">
    <source>
        <dbReference type="SMART" id="SM00775"/>
    </source>
</evidence>
<dbReference type="Pfam" id="PF08235">
    <property type="entry name" value="LNS2"/>
    <property type="match status" value="1"/>
</dbReference>
<evidence type="ECO:0000313" key="2">
    <source>
        <dbReference type="EMBL" id="NDJ93325.1"/>
    </source>
</evidence>
<dbReference type="InterPro" id="IPR013209">
    <property type="entry name" value="LNS2"/>
</dbReference>
<dbReference type="GO" id="GO:0045944">
    <property type="term" value="P:positive regulation of transcription by RNA polymerase II"/>
    <property type="evidence" value="ECO:0007669"/>
    <property type="project" value="TreeGrafter"/>
</dbReference>
<organism evidence="2">
    <name type="scientific">Henneguya salminicola</name>
    <name type="common">Myxosporean</name>
    <dbReference type="NCBI Taxonomy" id="69463"/>
    <lineage>
        <taxon>Eukaryota</taxon>
        <taxon>Metazoa</taxon>
        <taxon>Cnidaria</taxon>
        <taxon>Myxozoa</taxon>
        <taxon>Myxosporea</taxon>
        <taxon>Bivalvulida</taxon>
        <taxon>Platysporina</taxon>
        <taxon>Myxobolidae</taxon>
        <taxon>Henneguya</taxon>
    </lineage>
</organism>
<dbReference type="AlphaFoldDB" id="A0A6G3MH17"/>
<sequence length="135" mass="15887">MDKLQLPRGPILLSPSSLLESLHREVIEKKPEIFKIECLKNIVNLFPPDSNPLVSGFGNRINDYKAYLEVGVPKSKIFIINEKGQIKQLHNQSYLSTYSTMVEFVDFMFPLLNTDKFCDFHINEYNDFFYWNKKY</sequence>
<reference evidence="2" key="1">
    <citation type="submission" date="2018-11" db="EMBL/GenBank/DDBJ databases">
        <title>Henneguya salminicola genome and transcriptome.</title>
        <authorList>
            <person name="Yahalomi D."/>
            <person name="Atkinson S.D."/>
            <person name="Neuhof M."/>
            <person name="Chang E.S."/>
            <person name="Philippe H."/>
            <person name="Cartwright P."/>
            <person name="Bartholomew J.L."/>
            <person name="Huchon D."/>
        </authorList>
    </citation>
    <scope>NUCLEOTIDE SEQUENCE</scope>
    <source>
        <strain evidence="2">Hz1</strain>
        <tissue evidence="2">Whole</tissue>
    </source>
</reference>
<dbReference type="InterPro" id="IPR031315">
    <property type="entry name" value="LNS2/PITP"/>
</dbReference>
<protein>
    <submittedName>
        <fullName evidence="2">Phosphatidate phosphatase LPIN2 (Trinotate prediction)</fullName>
    </submittedName>
</protein>